<dbReference type="Proteomes" id="UP000240883">
    <property type="component" value="Unassembled WGS sequence"/>
</dbReference>
<gene>
    <name evidence="8" type="ORF">BS50DRAFT_508987</name>
</gene>
<dbReference type="SMART" id="SM00398">
    <property type="entry name" value="HMG"/>
    <property type="match status" value="1"/>
</dbReference>
<sequence length="94" mass="11052">MEAWVNRPAHIRQGETAKRNGHVARPMNPFMLYRSAYFSIAGQWCSQSNSSVISSICGQSWLLEPPKVRRRYKMYAEKERSNHLEVYPDYKFNP</sequence>
<dbReference type="InterPro" id="IPR036910">
    <property type="entry name" value="HMG_box_dom_sf"/>
</dbReference>
<evidence type="ECO:0000256" key="4">
    <source>
        <dbReference type="ARBA" id="ARBA00023163"/>
    </source>
</evidence>
<dbReference type="InterPro" id="IPR050917">
    <property type="entry name" value="SOX_TF"/>
</dbReference>
<dbReference type="STRING" id="1448308.A0A2T2N147"/>
<dbReference type="SUPFAM" id="SSF47095">
    <property type="entry name" value="HMG-box"/>
    <property type="match status" value="1"/>
</dbReference>
<evidence type="ECO:0000256" key="1">
    <source>
        <dbReference type="ARBA" id="ARBA00004123"/>
    </source>
</evidence>
<feature type="DNA-binding region" description="HMG box" evidence="6">
    <location>
        <begin position="23"/>
        <end position="91"/>
    </location>
</feature>
<reference evidence="8 9" key="1">
    <citation type="journal article" date="2018" name="Front. Microbiol.">
        <title>Genome-Wide Analysis of Corynespora cassiicola Leaf Fall Disease Putative Effectors.</title>
        <authorList>
            <person name="Lopez D."/>
            <person name="Ribeiro S."/>
            <person name="Label P."/>
            <person name="Fumanal B."/>
            <person name="Venisse J.S."/>
            <person name="Kohler A."/>
            <person name="de Oliveira R.R."/>
            <person name="Labutti K."/>
            <person name="Lipzen A."/>
            <person name="Lail K."/>
            <person name="Bauer D."/>
            <person name="Ohm R.A."/>
            <person name="Barry K.W."/>
            <person name="Spatafora J."/>
            <person name="Grigoriev I.V."/>
            <person name="Martin F.M."/>
            <person name="Pujade-Renaud V."/>
        </authorList>
    </citation>
    <scope>NUCLEOTIDE SEQUENCE [LARGE SCALE GENOMIC DNA]</scope>
    <source>
        <strain evidence="8 9">Philippines</strain>
    </source>
</reference>
<organism evidence="8 9">
    <name type="scientific">Corynespora cassiicola Philippines</name>
    <dbReference type="NCBI Taxonomy" id="1448308"/>
    <lineage>
        <taxon>Eukaryota</taxon>
        <taxon>Fungi</taxon>
        <taxon>Dikarya</taxon>
        <taxon>Ascomycota</taxon>
        <taxon>Pezizomycotina</taxon>
        <taxon>Dothideomycetes</taxon>
        <taxon>Pleosporomycetidae</taxon>
        <taxon>Pleosporales</taxon>
        <taxon>Corynesporascaceae</taxon>
        <taxon>Corynespora</taxon>
    </lineage>
</organism>
<dbReference type="Pfam" id="PF00505">
    <property type="entry name" value="HMG_box"/>
    <property type="match status" value="1"/>
</dbReference>
<accession>A0A2T2N147</accession>
<comment type="subcellular location">
    <subcellularLocation>
        <location evidence="1">Nucleus</location>
    </subcellularLocation>
</comment>
<keyword evidence="3 6" id="KW-0238">DNA-binding</keyword>
<proteinExistence type="predicted"/>
<dbReference type="AlphaFoldDB" id="A0A2T2N147"/>
<evidence type="ECO:0000256" key="6">
    <source>
        <dbReference type="PROSITE-ProRule" id="PRU00267"/>
    </source>
</evidence>
<dbReference type="PANTHER" id="PTHR45803">
    <property type="entry name" value="SOX100B"/>
    <property type="match status" value="1"/>
</dbReference>
<dbReference type="GO" id="GO:0005634">
    <property type="term" value="C:nucleus"/>
    <property type="evidence" value="ECO:0007669"/>
    <property type="project" value="UniProtKB-SubCell"/>
</dbReference>
<keyword evidence="2" id="KW-0805">Transcription regulation</keyword>
<evidence type="ECO:0000313" key="8">
    <source>
        <dbReference type="EMBL" id="PSN59161.1"/>
    </source>
</evidence>
<evidence type="ECO:0000256" key="3">
    <source>
        <dbReference type="ARBA" id="ARBA00023125"/>
    </source>
</evidence>
<dbReference type="EMBL" id="KZ678163">
    <property type="protein sequence ID" value="PSN59161.1"/>
    <property type="molecule type" value="Genomic_DNA"/>
</dbReference>
<dbReference type="GO" id="GO:0000978">
    <property type="term" value="F:RNA polymerase II cis-regulatory region sequence-specific DNA binding"/>
    <property type="evidence" value="ECO:0007669"/>
    <property type="project" value="TreeGrafter"/>
</dbReference>
<dbReference type="GO" id="GO:0000981">
    <property type="term" value="F:DNA-binding transcription factor activity, RNA polymerase II-specific"/>
    <property type="evidence" value="ECO:0007669"/>
    <property type="project" value="TreeGrafter"/>
</dbReference>
<keyword evidence="4" id="KW-0804">Transcription</keyword>
<evidence type="ECO:0000259" key="7">
    <source>
        <dbReference type="PROSITE" id="PS50118"/>
    </source>
</evidence>
<keyword evidence="5 6" id="KW-0539">Nucleus</keyword>
<dbReference type="Gene3D" id="1.10.30.10">
    <property type="entry name" value="High mobility group box domain"/>
    <property type="match status" value="1"/>
</dbReference>
<protein>
    <recommendedName>
        <fullName evidence="7">HMG box domain-containing protein</fullName>
    </recommendedName>
</protein>
<dbReference type="PROSITE" id="PS50118">
    <property type="entry name" value="HMG_BOX_2"/>
    <property type="match status" value="1"/>
</dbReference>
<dbReference type="PANTHER" id="PTHR45803:SF5">
    <property type="entry name" value="SOX100B"/>
    <property type="match status" value="1"/>
</dbReference>
<feature type="non-terminal residue" evidence="8">
    <location>
        <position position="94"/>
    </location>
</feature>
<dbReference type="OrthoDB" id="2307332at2759"/>
<dbReference type="InterPro" id="IPR009071">
    <property type="entry name" value="HMG_box_dom"/>
</dbReference>
<evidence type="ECO:0000256" key="5">
    <source>
        <dbReference type="ARBA" id="ARBA00023242"/>
    </source>
</evidence>
<keyword evidence="9" id="KW-1185">Reference proteome</keyword>
<evidence type="ECO:0000313" key="9">
    <source>
        <dbReference type="Proteomes" id="UP000240883"/>
    </source>
</evidence>
<name>A0A2T2N147_CORCC</name>
<evidence type="ECO:0000256" key="2">
    <source>
        <dbReference type="ARBA" id="ARBA00023015"/>
    </source>
</evidence>
<feature type="domain" description="HMG box" evidence="7">
    <location>
        <begin position="23"/>
        <end position="91"/>
    </location>
</feature>